<evidence type="ECO:0000313" key="1">
    <source>
        <dbReference type="EMBL" id="AXF97229.1"/>
    </source>
</evidence>
<reference evidence="2" key="1">
    <citation type="submission" date="2018-07" db="EMBL/GenBank/DDBJ databases">
        <title>Complete Genome Sequence of Spiroplasma phoeniceum.</title>
        <authorList>
            <person name="Davis R.E."/>
            <person name="Shao J.Y."/>
            <person name="Zhao Y."/>
            <person name="Silver A."/>
            <person name="Stump z."/>
            <person name="Gasparich G."/>
        </authorList>
    </citation>
    <scope>NUCLEOTIDE SEQUENCE [LARGE SCALE GENOMIC DNA]</scope>
    <source>
        <strain evidence="2">P40</strain>
        <plasmid evidence="2">pSPh535</plasmid>
    </source>
</reference>
<dbReference type="EMBL" id="CP031089">
    <property type="protein sequence ID" value="AXF97229.1"/>
    <property type="molecule type" value="Genomic_DNA"/>
</dbReference>
<protein>
    <submittedName>
        <fullName evidence="1">Uncharacterized protein</fullName>
    </submittedName>
</protein>
<gene>
    <name evidence="1" type="ORF">SDAV_003032</name>
</gene>
<accession>A0A345DSN8</accession>
<keyword evidence="1" id="KW-0614">Plasmid</keyword>
<organism evidence="1 2">
    <name type="scientific">Spiroplasma phoeniceum P40</name>
    <dbReference type="NCBI Taxonomy" id="1276259"/>
    <lineage>
        <taxon>Bacteria</taxon>
        <taxon>Bacillati</taxon>
        <taxon>Mycoplasmatota</taxon>
        <taxon>Mollicutes</taxon>
        <taxon>Entomoplasmatales</taxon>
        <taxon>Spiroplasmataceae</taxon>
        <taxon>Spiroplasma</taxon>
    </lineage>
</organism>
<evidence type="ECO:0000313" key="2">
    <source>
        <dbReference type="Proteomes" id="UP000253689"/>
    </source>
</evidence>
<geneLocation type="plasmid" evidence="1 2">
    <name>pSPh535</name>
</geneLocation>
<proteinExistence type="predicted"/>
<dbReference type="AlphaFoldDB" id="A0A345DSN8"/>
<sequence>MKKLKKNTIYNRCFKTNNNAKTNRKNIFFFFFIYILENINADRGFKFAQNRRKEHVIMQEMQQTEQVNYHFVEISGLSYKVINQLDEKKHISNFYLPKKCVRQHPTRQDSYKIKIYDKFICVPKKMCFLDKTGKYFWVGVDMYFTYWIYNTRDNNKYRLAGYQTIKDTAIKELHYLTVAQRKYEKEQATNPFLSGLTYQQAREQICAESDKLKAEYLSFVKTKYSANSENLSTRENNSLVDDYNTVYEKNKGDPPELSEKELTQLLAELDNLD</sequence>
<keyword evidence="2" id="KW-1185">Reference proteome</keyword>
<name>A0A345DSN8_9MOLU</name>
<dbReference type="KEGG" id="sphh:SDAV_003032"/>
<dbReference type="Proteomes" id="UP000253689">
    <property type="component" value="Plasmid pSPh535"/>
</dbReference>